<feature type="domain" description="HD-GYP" evidence="2">
    <location>
        <begin position="160"/>
        <end position="356"/>
    </location>
</feature>
<comment type="caution">
    <text evidence="3">The sequence shown here is derived from an EMBL/GenBank/DDBJ whole genome shotgun (WGS) entry which is preliminary data.</text>
</comment>
<dbReference type="SUPFAM" id="SSF109604">
    <property type="entry name" value="HD-domain/PDEase-like"/>
    <property type="match status" value="1"/>
</dbReference>
<dbReference type="GO" id="GO:0008081">
    <property type="term" value="F:phosphoric diester hydrolase activity"/>
    <property type="evidence" value="ECO:0007669"/>
    <property type="project" value="UniProtKB-ARBA"/>
</dbReference>
<dbReference type="InterPro" id="IPR003607">
    <property type="entry name" value="HD/PDEase_dom"/>
</dbReference>
<feature type="domain" description="HD" evidence="1">
    <location>
        <begin position="182"/>
        <end position="298"/>
    </location>
</feature>
<dbReference type="InterPro" id="IPR037522">
    <property type="entry name" value="HD_GYP_dom"/>
</dbReference>
<dbReference type="OrthoDB" id="9764808at2"/>
<sequence>MLKRIQTRDLVLGMYVQEFCGSWMDHPFWRAKFLLKEPSDLARIRATSITELWIDTDRGQDVAAGTVTLTQEEVEARIDTDFSDLAAMHAMESTAAAKPRPAPMAPPCRNALASMQDELRAAAAICSRGKDAVISMFSEARMGRAVDAAQAQRLAQEINDSVTRNPGALISLARLKTADDYTYLHSVAVCALMVALSRQLGLSEAHTRSAGLAGLLHDLGKAAVPIEVLNKPGKLTDEEFDMVRRHPVAGYEMLKEAGQVGAPVLDACRHHHEKMDGTGYPDRLAGEKISLIARMAAVCDVYDAITSDRAYKRGWDPSESLRRMAEWTGGHFDARVFQAFVKSIGIYPVGSLVRLVSGRLAVVTEQGSRSLVTPKVKVFYSTRSNLRIAPEIIDLGAVGCNDRIAAREDPAKWNFPDLNAMWSGLPSHAPA</sequence>
<name>A0A398C6T2_9BURK</name>
<dbReference type="PANTHER" id="PTHR43155">
    <property type="entry name" value="CYCLIC DI-GMP PHOSPHODIESTERASE PA4108-RELATED"/>
    <property type="match status" value="1"/>
</dbReference>
<protein>
    <submittedName>
        <fullName evidence="3">HD-GYP domain-containing protein</fullName>
    </submittedName>
</protein>
<keyword evidence="4" id="KW-1185">Reference proteome</keyword>
<accession>A0A398C6T2</accession>
<dbReference type="PROSITE" id="PS51832">
    <property type="entry name" value="HD_GYP"/>
    <property type="match status" value="1"/>
</dbReference>
<organism evidence="3 4">
    <name type="scientific">Simplicispira hankyongi</name>
    <dbReference type="NCBI Taxonomy" id="2315688"/>
    <lineage>
        <taxon>Bacteria</taxon>
        <taxon>Pseudomonadati</taxon>
        <taxon>Pseudomonadota</taxon>
        <taxon>Betaproteobacteria</taxon>
        <taxon>Burkholderiales</taxon>
        <taxon>Comamonadaceae</taxon>
        <taxon>Simplicispira</taxon>
    </lineage>
</organism>
<dbReference type="SMART" id="SM00471">
    <property type="entry name" value="HDc"/>
    <property type="match status" value="1"/>
</dbReference>
<dbReference type="RefSeq" id="WP_119109375.1">
    <property type="nucleotide sequence ID" value="NZ_QXJC01000003.1"/>
</dbReference>
<dbReference type="EMBL" id="QXJC01000003">
    <property type="protein sequence ID" value="RID98712.1"/>
    <property type="molecule type" value="Genomic_DNA"/>
</dbReference>
<evidence type="ECO:0000259" key="2">
    <source>
        <dbReference type="PROSITE" id="PS51832"/>
    </source>
</evidence>
<dbReference type="InterPro" id="IPR021812">
    <property type="entry name" value="DUF3391"/>
</dbReference>
<evidence type="ECO:0000259" key="1">
    <source>
        <dbReference type="PROSITE" id="PS51831"/>
    </source>
</evidence>
<gene>
    <name evidence="3" type="ORF">D3F03_10965</name>
</gene>
<dbReference type="PROSITE" id="PS51831">
    <property type="entry name" value="HD"/>
    <property type="match status" value="1"/>
</dbReference>
<dbReference type="AlphaFoldDB" id="A0A398C6T2"/>
<dbReference type="InterPro" id="IPR006674">
    <property type="entry name" value="HD_domain"/>
</dbReference>
<proteinExistence type="predicted"/>
<evidence type="ECO:0000313" key="4">
    <source>
        <dbReference type="Proteomes" id="UP000266302"/>
    </source>
</evidence>
<dbReference type="Proteomes" id="UP000266302">
    <property type="component" value="Unassembled WGS sequence"/>
</dbReference>
<evidence type="ECO:0000313" key="3">
    <source>
        <dbReference type="EMBL" id="RID98712.1"/>
    </source>
</evidence>
<dbReference type="NCBIfam" id="TIGR00277">
    <property type="entry name" value="HDIG"/>
    <property type="match status" value="1"/>
</dbReference>
<dbReference type="PANTHER" id="PTHR43155:SF2">
    <property type="entry name" value="CYCLIC DI-GMP PHOSPHODIESTERASE PA4108"/>
    <property type="match status" value="1"/>
</dbReference>
<dbReference type="CDD" id="cd00077">
    <property type="entry name" value="HDc"/>
    <property type="match status" value="1"/>
</dbReference>
<dbReference type="Pfam" id="PF13487">
    <property type="entry name" value="HD_5"/>
    <property type="match status" value="1"/>
</dbReference>
<reference evidence="3 4" key="1">
    <citation type="submission" date="2018-09" db="EMBL/GenBank/DDBJ databases">
        <title>Draft genome of Simplicispira sp. NY-02.</title>
        <authorList>
            <person name="Im W.T."/>
        </authorList>
    </citation>
    <scope>NUCLEOTIDE SEQUENCE [LARGE SCALE GENOMIC DNA]</scope>
    <source>
        <strain evidence="3 4">NY-02</strain>
    </source>
</reference>
<dbReference type="InterPro" id="IPR006675">
    <property type="entry name" value="HDIG_dom"/>
</dbReference>
<dbReference type="Pfam" id="PF11871">
    <property type="entry name" value="DUF3391"/>
    <property type="match status" value="1"/>
</dbReference>
<dbReference type="Gene3D" id="1.10.3210.10">
    <property type="entry name" value="Hypothetical protein af1432"/>
    <property type="match status" value="1"/>
</dbReference>